<proteinExistence type="predicted"/>
<dbReference type="EMBL" id="CP001087">
    <property type="protein sequence ID" value="ACN16461.1"/>
    <property type="molecule type" value="Genomic_DNA"/>
</dbReference>
<dbReference type="Proteomes" id="UP000000442">
    <property type="component" value="Chromosome"/>
</dbReference>
<sequence length="281" mass="31757">MLRNSIIFFYFFLSTAIVISIQSFALAEDDKGLESHLSIGMGWEQLDYEEHEPDRDSDSNAKVSNVIIGIEGLKRWESVFGGIKAIIPVLREEDEEAWTSSGTTLQTNSLEYGWMRIDGYIGYPSTFFLSPYGGLRWSESKQERMDFLLSGATLTGTSRETVRSWSFLLGVRGSGNFTPRWRWNYQIEYFVPIDVEVTNSSLPGFEASDKEGYTLELKCGAEYSYTDALSFGILIYGGRMHWDGSGWNSFDGGSAKWPENNTDYLGGAVNIIWRFGKKVSK</sequence>
<evidence type="ECO:0008006" key="3">
    <source>
        <dbReference type="Google" id="ProtNLM"/>
    </source>
</evidence>
<keyword evidence="2" id="KW-1185">Reference proteome</keyword>
<gene>
    <name evidence="1" type="ordered locus">HRM2_33860</name>
</gene>
<dbReference type="RefSeq" id="WP_015905223.1">
    <property type="nucleotide sequence ID" value="NC_012108.1"/>
</dbReference>
<evidence type="ECO:0000313" key="2">
    <source>
        <dbReference type="Proteomes" id="UP000000442"/>
    </source>
</evidence>
<evidence type="ECO:0000313" key="1">
    <source>
        <dbReference type="EMBL" id="ACN16461.1"/>
    </source>
</evidence>
<protein>
    <recommendedName>
        <fullName evidence="3">Outer membrane protein beta-barrel domain-containing protein</fullName>
    </recommendedName>
</protein>
<organism evidence="1 2">
    <name type="scientific">Desulforapulum autotrophicum (strain ATCC 43914 / DSM 3382 / VKM B-1955 / HRM2)</name>
    <name type="common">Desulfobacterium autotrophicum</name>
    <dbReference type="NCBI Taxonomy" id="177437"/>
    <lineage>
        <taxon>Bacteria</taxon>
        <taxon>Pseudomonadati</taxon>
        <taxon>Thermodesulfobacteriota</taxon>
        <taxon>Desulfobacteria</taxon>
        <taxon>Desulfobacterales</taxon>
        <taxon>Desulfobacteraceae</taxon>
        <taxon>Desulforapulum</taxon>
    </lineage>
</organism>
<dbReference type="HOGENOM" id="CLU_989458_0_0_7"/>
<reference evidence="1 2" key="1">
    <citation type="journal article" date="2009" name="Environ. Microbiol.">
        <title>Genome sequence of Desulfobacterium autotrophicum HRM2, a marine sulfate reducer oxidizing organic carbon completely to carbon dioxide.</title>
        <authorList>
            <person name="Strittmatter A.W."/>
            <person name="Liesegang H."/>
            <person name="Rabus R."/>
            <person name="Decker I."/>
            <person name="Amann J."/>
            <person name="Andres S."/>
            <person name="Henne A."/>
            <person name="Fricke W.F."/>
            <person name="Martinez-Arias R."/>
            <person name="Bartels D."/>
            <person name="Goesmann A."/>
            <person name="Krause L."/>
            <person name="Puehler A."/>
            <person name="Klenk H.P."/>
            <person name="Richter M."/>
            <person name="Schuler M."/>
            <person name="Gloeckner F.O."/>
            <person name="Meyerdierks A."/>
            <person name="Gottschalk G."/>
            <person name="Amann R."/>
        </authorList>
    </citation>
    <scope>NUCLEOTIDE SEQUENCE [LARGE SCALE GENOMIC DNA]</scope>
    <source>
        <strain evidence="2">ATCC 43914 / DSM 3382 / HRM2</strain>
    </source>
</reference>
<name>C0QME4_DESAH</name>
<accession>C0QME4</accession>
<dbReference type="AlphaFoldDB" id="C0QME4"/>
<dbReference type="STRING" id="177437.HRM2_33860"/>
<dbReference type="KEGG" id="dat:HRM2_33860"/>